<dbReference type="Gene3D" id="2.40.170.20">
    <property type="entry name" value="TonB-dependent receptor, beta-barrel domain"/>
    <property type="match status" value="1"/>
</dbReference>
<dbReference type="InterPro" id="IPR023996">
    <property type="entry name" value="TonB-dep_OMP_SusC/RagA"/>
</dbReference>
<dbReference type="EMBL" id="CP051672">
    <property type="protein sequence ID" value="QJE29862.1"/>
    <property type="molecule type" value="Genomic_DNA"/>
</dbReference>
<keyword evidence="3 7" id="KW-1134">Transmembrane beta strand</keyword>
<feature type="transmembrane region" description="Helical" evidence="9">
    <location>
        <begin position="20"/>
        <end position="38"/>
    </location>
</feature>
<evidence type="ECO:0000256" key="5">
    <source>
        <dbReference type="ARBA" id="ARBA00023136"/>
    </source>
</evidence>
<evidence type="ECO:0000259" key="10">
    <source>
        <dbReference type="Pfam" id="PF07660"/>
    </source>
</evidence>
<dbReference type="InterPro" id="IPR008969">
    <property type="entry name" value="CarboxyPept-like_regulatory"/>
</dbReference>
<proteinExistence type="inferred from homology"/>
<keyword evidence="9" id="KW-1133">Transmembrane helix</keyword>
<keyword evidence="6 7" id="KW-0998">Cell outer membrane</keyword>
<dbReference type="InterPro" id="IPR039426">
    <property type="entry name" value="TonB-dep_rcpt-like"/>
</dbReference>
<dbReference type="Pfam" id="PF07660">
    <property type="entry name" value="STN"/>
    <property type="match status" value="1"/>
</dbReference>
<dbReference type="Gene3D" id="2.60.40.1120">
    <property type="entry name" value="Carboxypeptidase-like, regulatory domain"/>
    <property type="match status" value="1"/>
</dbReference>
<dbReference type="NCBIfam" id="TIGR04056">
    <property type="entry name" value="OMP_RagA_SusC"/>
    <property type="match status" value="1"/>
</dbReference>
<evidence type="ECO:0000256" key="4">
    <source>
        <dbReference type="ARBA" id="ARBA00022692"/>
    </source>
</evidence>
<keyword evidence="12" id="KW-0675">Receptor</keyword>
<name>A0A7L5EM37_PARDI</name>
<keyword evidence="5 7" id="KW-0472">Membrane</keyword>
<comment type="similarity">
    <text evidence="7">Belongs to the TonB-dependent receptor family.</text>
</comment>
<protein>
    <submittedName>
        <fullName evidence="12">TonB-dependent receptor</fullName>
    </submittedName>
</protein>
<dbReference type="FunFam" id="2.60.40.1120:FF:000003">
    <property type="entry name" value="Outer membrane protein Omp121"/>
    <property type="match status" value="1"/>
</dbReference>
<dbReference type="SUPFAM" id="SSF49464">
    <property type="entry name" value="Carboxypeptidase regulatory domain-like"/>
    <property type="match status" value="1"/>
</dbReference>
<dbReference type="InterPro" id="IPR011662">
    <property type="entry name" value="Secretin/TonB_short_N"/>
</dbReference>
<evidence type="ECO:0000256" key="7">
    <source>
        <dbReference type="PROSITE-ProRule" id="PRU01360"/>
    </source>
</evidence>
<dbReference type="InterPro" id="IPR036942">
    <property type="entry name" value="Beta-barrel_TonB_sf"/>
</dbReference>
<sequence length="1135" mass="126336">MKKKSFLESFCFKSFLLKHLFRIQCIPIWVLFLGLFVVQTEISYAQSLKLSFNEKEIPLGQIINAIEKQSNFLFVYTKDIDVHKKYQVDTRESSIQSILTQLFEGTNIHYEMDGNYIVLSISKPKETTTGILQKKKTITGKILSASGEPIIGANVIEKGTTNGTVTNLDGEFTLSLDPSSTLQVSYIGYQTLERRLNNASFYSIKLVEDSQALEEVVVVGYGVVQKKDLTGSVAQIQSDDLQDLAVPRIDQALSGKMAGVQVISTTGEPGAAPLIRVRGVGSISAGMEPLYVIDGFPGDDISMINPSDIETIDILKDASATAIYGSRGANGVVLITTKRGKEGKARISLNAYYGWQKVLRTPKFLSKEEQAQYYYEGIKNQNLDAGYDVSGDPRKDWNYAVPQTVMDVLNGTNPYNTDAYDEIFQTAPQQSYNLSVQGGNEKIKYAVSGEYTSQEGIIVTNKFQRFSARANLDAKLSDRVSMKFNMNSTYSNGRNILASGGAAESEGILGAATTWLKWYPLYNEDGSYFSGFGQDATNNVWNPLAQAYEIKRKNEQYRTLANLEMDIKIIEGLNFKAMLGANVVNRHKYSFIPKLDVFSNSSDGTDERSDRLNWITEWTMNYQKSFKKHNLSALVGYTTQKETNKSNYLRSMSYPNNLVYTLNAVSNDIYAGNSDENEWSLISYLARVNYNYDSKYYITASIRADGSSRFGKSNKYGYFPSVALAWRASEEDFLKSVEAITNLKLRASYGETGNNNIGNYAHIATIDYESYVLADKGVGGFAPANIENALLTWEKQRAFNVGLDVSVFNSRVNLTADYFITRNHNLLLNVYVPQITGFNTSLQNIGEVENRGWELTLSTLNLKGAFEWTTDFNISSFKNKVLKLGPDGAPIIGTNHITEIGQPMGMFYGYITDGVFMNQAELDAGPIWAPGSSDRSHVGDVRFKDVSGPDGVPDGVINTYDKTIMGSPYPKAYFGMTNSFSYKNFGLSIALQGSFGNKVFNSSDAQLYTRARYKQYESVKNYWVSEEQPGDGESPRPNNLPTGGVREKSTRYLDNGSYLKVNNINFSYDFPTQLISKAGMSALKLYLTLTNPFIITKFRDFNPEVGDGNNPLTPGVMNYNYPLAKSAIIGINVSF</sequence>
<dbReference type="AlphaFoldDB" id="A0A7L5EM37"/>
<dbReference type="Proteomes" id="UP000501982">
    <property type="component" value="Chromosome"/>
</dbReference>
<reference evidence="12 13" key="1">
    <citation type="submission" date="2020-04" db="EMBL/GenBank/DDBJ databases">
        <title>Complete Genomes and Methylome analysis of CBBP consortium that reverse antibiotic-induced susceptibility to vancomycin-resistant Enterococcus faecium infection.</title>
        <authorList>
            <person name="Fomenkov A."/>
            <person name="Zhang Z."/>
            <person name="Pamer E."/>
            <person name="Roberts R.J."/>
        </authorList>
    </citation>
    <scope>NUCLEOTIDE SEQUENCE [LARGE SCALE GENOMIC DNA]</scope>
    <source>
        <strain evidence="13">CBBP</strain>
    </source>
</reference>
<feature type="domain" description="Secretin/TonB short N-terminal" evidence="10">
    <location>
        <begin position="73"/>
        <end position="120"/>
    </location>
</feature>
<keyword evidence="2 7" id="KW-0813">Transport</keyword>
<dbReference type="InterPro" id="IPR037066">
    <property type="entry name" value="Plug_dom_sf"/>
</dbReference>
<gene>
    <name evidence="12" type="ORF">HHO38_16840</name>
</gene>
<evidence type="ECO:0000256" key="8">
    <source>
        <dbReference type="SAM" id="MobiDB-lite"/>
    </source>
</evidence>
<evidence type="ECO:0000256" key="6">
    <source>
        <dbReference type="ARBA" id="ARBA00023237"/>
    </source>
</evidence>
<evidence type="ECO:0000256" key="2">
    <source>
        <dbReference type="ARBA" id="ARBA00022448"/>
    </source>
</evidence>
<evidence type="ECO:0000256" key="9">
    <source>
        <dbReference type="SAM" id="Phobius"/>
    </source>
</evidence>
<feature type="domain" description="TonB-dependent receptor plug" evidence="11">
    <location>
        <begin position="226"/>
        <end position="332"/>
    </location>
</feature>
<dbReference type="FunFam" id="2.170.130.10:FF:000008">
    <property type="entry name" value="SusC/RagA family TonB-linked outer membrane protein"/>
    <property type="match status" value="1"/>
</dbReference>
<evidence type="ECO:0000313" key="13">
    <source>
        <dbReference type="Proteomes" id="UP000501982"/>
    </source>
</evidence>
<keyword evidence="4 7" id="KW-0812">Transmembrane</keyword>
<dbReference type="RefSeq" id="WP_170106081.1">
    <property type="nucleotide sequence ID" value="NZ_CP121163.1"/>
</dbReference>
<dbReference type="PROSITE" id="PS52016">
    <property type="entry name" value="TONB_DEPENDENT_REC_3"/>
    <property type="match status" value="1"/>
</dbReference>
<evidence type="ECO:0000259" key="11">
    <source>
        <dbReference type="Pfam" id="PF07715"/>
    </source>
</evidence>
<dbReference type="Pfam" id="PF13715">
    <property type="entry name" value="CarbopepD_reg_2"/>
    <property type="match status" value="1"/>
</dbReference>
<dbReference type="Pfam" id="PF07715">
    <property type="entry name" value="Plug"/>
    <property type="match status" value="1"/>
</dbReference>
<dbReference type="NCBIfam" id="TIGR04057">
    <property type="entry name" value="SusC_RagA_signa"/>
    <property type="match status" value="1"/>
</dbReference>
<organism evidence="12 13">
    <name type="scientific">Parabacteroides distasonis</name>
    <dbReference type="NCBI Taxonomy" id="823"/>
    <lineage>
        <taxon>Bacteria</taxon>
        <taxon>Pseudomonadati</taxon>
        <taxon>Bacteroidota</taxon>
        <taxon>Bacteroidia</taxon>
        <taxon>Bacteroidales</taxon>
        <taxon>Tannerellaceae</taxon>
        <taxon>Parabacteroides</taxon>
    </lineage>
</organism>
<dbReference type="InterPro" id="IPR012910">
    <property type="entry name" value="Plug_dom"/>
</dbReference>
<evidence type="ECO:0000313" key="12">
    <source>
        <dbReference type="EMBL" id="QJE29862.1"/>
    </source>
</evidence>
<dbReference type="SUPFAM" id="SSF56935">
    <property type="entry name" value="Porins"/>
    <property type="match status" value="1"/>
</dbReference>
<accession>A0A7L5EM37</accession>
<evidence type="ECO:0000256" key="3">
    <source>
        <dbReference type="ARBA" id="ARBA00022452"/>
    </source>
</evidence>
<dbReference type="InterPro" id="IPR023997">
    <property type="entry name" value="TonB-dep_OMP_SusC/RagA_CS"/>
</dbReference>
<dbReference type="Gene3D" id="2.170.130.10">
    <property type="entry name" value="TonB-dependent receptor, plug domain"/>
    <property type="match status" value="1"/>
</dbReference>
<dbReference type="GO" id="GO:0009279">
    <property type="term" value="C:cell outer membrane"/>
    <property type="evidence" value="ECO:0007669"/>
    <property type="project" value="UniProtKB-SubCell"/>
</dbReference>
<evidence type="ECO:0000256" key="1">
    <source>
        <dbReference type="ARBA" id="ARBA00004571"/>
    </source>
</evidence>
<comment type="subcellular location">
    <subcellularLocation>
        <location evidence="1 7">Cell outer membrane</location>
        <topology evidence="1 7">Multi-pass membrane protein</topology>
    </subcellularLocation>
</comment>
<feature type="region of interest" description="Disordered" evidence="8">
    <location>
        <begin position="1026"/>
        <end position="1047"/>
    </location>
</feature>